<dbReference type="HOGENOM" id="CLU_2520237_0_0_5"/>
<protein>
    <submittedName>
        <fullName evidence="1">Uncharacterized protein</fullName>
    </submittedName>
</protein>
<accession>B9JPP2</accession>
<dbReference type="EMBL" id="CP000631">
    <property type="protein sequence ID" value="ACM31111.1"/>
    <property type="molecule type" value="Genomic_DNA"/>
</dbReference>
<gene>
    <name evidence="1" type="ordered locus">Arad_12028</name>
</gene>
<proteinExistence type="predicted"/>
<evidence type="ECO:0000313" key="1">
    <source>
        <dbReference type="EMBL" id="ACM31111.1"/>
    </source>
</evidence>
<geneLocation type="plasmid" evidence="1 2">
    <name>pAtK84c</name>
</geneLocation>
<sequence>MAHAFPVALNLTISIRRISNYLSDQTETVAFLRLNTKGHPCRLTAVEPGRCAGMFSNNWLGAITTPKGGVVISQMRPVICRPKN</sequence>
<dbReference type="AlphaFoldDB" id="B9JPP2"/>
<dbReference type="Proteomes" id="UP000001600">
    <property type="component" value="Plasmid pAtK84c"/>
</dbReference>
<name>B9JPP2_RHIR8</name>
<dbReference type="KEGG" id="ara:Arad_12028"/>
<keyword evidence="1" id="KW-0614">Plasmid</keyword>
<organism evidence="1 2">
    <name type="scientific">Rhizobium rhizogenes (strain K84 / ATCC BAA-868)</name>
    <name type="common">Agrobacterium radiobacter</name>
    <dbReference type="NCBI Taxonomy" id="311403"/>
    <lineage>
        <taxon>Bacteria</taxon>
        <taxon>Pseudomonadati</taxon>
        <taxon>Pseudomonadota</taxon>
        <taxon>Alphaproteobacteria</taxon>
        <taxon>Hyphomicrobiales</taxon>
        <taxon>Rhizobiaceae</taxon>
        <taxon>Rhizobium/Agrobacterium group</taxon>
        <taxon>Rhizobium</taxon>
    </lineage>
</organism>
<reference evidence="1 2" key="1">
    <citation type="journal article" date="2009" name="J. Bacteriol.">
        <title>Genome sequences of three Agrobacterium biovars help elucidate the evolution of multichromosome genomes in bacteria.</title>
        <authorList>
            <person name="Slater S.C."/>
            <person name="Goldman B.S."/>
            <person name="Goodner B."/>
            <person name="Setubal J.C."/>
            <person name="Farrand S.K."/>
            <person name="Nester E.W."/>
            <person name="Burr T.J."/>
            <person name="Banta L."/>
            <person name="Dickerman A.W."/>
            <person name="Paulsen I."/>
            <person name="Otten L."/>
            <person name="Suen G."/>
            <person name="Welch R."/>
            <person name="Almeida N.F."/>
            <person name="Arnold F."/>
            <person name="Burton O.T."/>
            <person name="Du Z."/>
            <person name="Ewing A."/>
            <person name="Godsy E."/>
            <person name="Heisel S."/>
            <person name="Houmiel K.L."/>
            <person name="Jhaveri J."/>
            <person name="Lu J."/>
            <person name="Miller N.M."/>
            <person name="Norton S."/>
            <person name="Chen Q."/>
            <person name="Phoolcharoen W."/>
            <person name="Ohlin V."/>
            <person name="Ondrusek D."/>
            <person name="Pride N."/>
            <person name="Stricklin S.L."/>
            <person name="Sun J."/>
            <person name="Wheeler C."/>
            <person name="Wilson L."/>
            <person name="Zhu H."/>
            <person name="Wood D.W."/>
        </authorList>
    </citation>
    <scope>NUCLEOTIDE SEQUENCE [LARGE SCALE GENOMIC DNA]</scope>
    <source>
        <strain evidence="2">K84 / ATCC BAA-868</strain>
        <plasmid evidence="1 2">pAtK84c</plasmid>
    </source>
</reference>
<evidence type="ECO:0000313" key="2">
    <source>
        <dbReference type="Proteomes" id="UP000001600"/>
    </source>
</evidence>